<evidence type="ECO:0000256" key="5">
    <source>
        <dbReference type="ARBA" id="ARBA00023136"/>
    </source>
</evidence>
<sequence>MSNLASSISKAINKKNNLSILPPTTSKNVSPQNSSLISLFNKGPTSTLNSLSKNLSSSTPKNLFSTAPKNSILGATTASITNAATTGIKNAAANAAHVANSATTGIKNAAAGVANAAAGVANAAAGAATAVVSAANAGVSNVAKNMSLPSNLNNLSKNSPFMNNYVNTNVANSSTTSWGLIGGIFSLCFLIFLSIFLFFNKELQTGINNLVERTRSALGLNKPPPPPPSVEPEPPSQGIVASLVQKMLPSEVFNVSKNEYSYYDAEALCSALGAELATIDQVKDAYEKGADWCNYGWVKGQGAVYPTQKKTWDLLQLGPEEERSACGNPGVNGGHFDNPEMKFGVNCYGPKPSQSGHDESELMKNGSIPKTVAGLQIYEKVNEFKKHTNEMDILPFNEGKWSTS</sequence>
<dbReference type="PROSITE" id="PS50963">
    <property type="entry name" value="LINK_2"/>
    <property type="match status" value="1"/>
</dbReference>
<dbReference type="SUPFAM" id="SSF56436">
    <property type="entry name" value="C-type lectin-like"/>
    <property type="match status" value="1"/>
</dbReference>
<accession>A0A6C0BJS5</accession>
<evidence type="ECO:0000256" key="6">
    <source>
        <dbReference type="ARBA" id="ARBA00023157"/>
    </source>
</evidence>
<keyword evidence="5 9" id="KW-0472">Membrane</keyword>
<organism evidence="11">
    <name type="scientific">viral metagenome</name>
    <dbReference type="NCBI Taxonomy" id="1070528"/>
    <lineage>
        <taxon>unclassified sequences</taxon>
        <taxon>metagenomes</taxon>
        <taxon>organismal metagenomes</taxon>
    </lineage>
</organism>
<evidence type="ECO:0000256" key="7">
    <source>
        <dbReference type="ARBA" id="ARBA00023170"/>
    </source>
</evidence>
<dbReference type="InterPro" id="IPR000538">
    <property type="entry name" value="Link_dom"/>
</dbReference>
<dbReference type="Pfam" id="PF00193">
    <property type="entry name" value="Xlink"/>
    <property type="match status" value="1"/>
</dbReference>
<keyword evidence="3" id="KW-0732">Signal</keyword>
<dbReference type="GO" id="GO:0005540">
    <property type="term" value="F:hyaluronic acid binding"/>
    <property type="evidence" value="ECO:0007669"/>
    <property type="project" value="InterPro"/>
</dbReference>
<evidence type="ECO:0000313" key="11">
    <source>
        <dbReference type="EMBL" id="QHS91954.1"/>
    </source>
</evidence>
<evidence type="ECO:0000256" key="2">
    <source>
        <dbReference type="ARBA" id="ARBA00022692"/>
    </source>
</evidence>
<reference evidence="11" key="1">
    <citation type="journal article" date="2020" name="Nature">
        <title>Giant virus diversity and host interactions through global metagenomics.</title>
        <authorList>
            <person name="Schulz F."/>
            <person name="Roux S."/>
            <person name="Paez-Espino D."/>
            <person name="Jungbluth S."/>
            <person name="Walsh D.A."/>
            <person name="Denef V.J."/>
            <person name="McMahon K.D."/>
            <person name="Konstantinidis K.T."/>
            <person name="Eloe-Fadrosh E.A."/>
            <person name="Kyrpides N.C."/>
            <person name="Woyke T."/>
        </authorList>
    </citation>
    <scope>NUCLEOTIDE SEQUENCE</scope>
    <source>
        <strain evidence="11">GVMAG-M-3300013285-6</strain>
    </source>
</reference>
<evidence type="ECO:0000256" key="4">
    <source>
        <dbReference type="ARBA" id="ARBA00022989"/>
    </source>
</evidence>
<evidence type="ECO:0000256" key="8">
    <source>
        <dbReference type="ARBA" id="ARBA00023180"/>
    </source>
</evidence>
<comment type="subcellular location">
    <subcellularLocation>
        <location evidence="1">Membrane</location>
        <topology evidence="1">Single-pass membrane protein</topology>
    </subcellularLocation>
</comment>
<keyword evidence="4 9" id="KW-1133">Transmembrane helix</keyword>
<dbReference type="EMBL" id="MN739166">
    <property type="protein sequence ID" value="QHS91954.1"/>
    <property type="molecule type" value="Genomic_DNA"/>
</dbReference>
<dbReference type="GO" id="GO:0007155">
    <property type="term" value="P:cell adhesion"/>
    <property type="evidence" value="ECO:0007669"/>
    <property type="project" value="InterPro"/>
</dbReference>
<feature type="transmembrane region" description="Helical" evidence="9">
    <location>
        <begin position="178"/>
        <end position="199"/>
    </location>
</feature>
<feature type="domain" description="Link" evidence="10">
    <location>
        <begin position="247"/>
        <end position="349"/>
    </location>
</feature>
<name>A0A6C0BJS5_9ZZZZ</name>
<evidence type="ECO:0000256" key="9">
    <source>
        <dbReference type="SAM" id="Phobius"/>
    </source>
</evidence>
<evidence type="ECO:0000256" key="1">
    <source>
        <dbReference type="ARBA" id="ARBA00004167"/>
    </source>
</evidence>
<dbReference type="SMART" id="SM00445">
    <property type="entry name" value="LINK"/>
    <property type="match status" value="1"/>
</dbReference>
<dbReference type="GO" id="GO:0004888">
    <property type="term" value="F:transmembrane signaling receptor activity"/>
    <property type="evidence" value="ECO:0007669"/>
    <property type="project" value="TreeGrafter"/>
</dbReference>
<keyword evidence="2 9" id="KW-0812">Transmembrane</keyword>
<dbReference type="Gene3D" id="3.10.100.10">
    <property type="entry name" value="Mannose-Binding Protein A, subunit A"/>
    <property type="match status" value="1"/>
</dbReference>
<dbReference type="InterPro" id="IPR016187">
    <property type="entry name" value="CTDL_fold"/>
</dbReference>
<dbReference type="InterPro" id="IPR016186">
    <property type="entry name" value="C-type_lectin-like/link_sf"/>
</dbReference>
<dbReference type="InterPro" id="IPR043210">
    <property type="entry name" value="CD44_antigen-like"/>
</dbReference>
<dbReference type="AlphaFoldDB" id="A0A6C0BJS5"/>
<evidence type="ECO:0000256" key="3">
    <source>
        <dbReference type="ARBA" id="ARBA00022729"/>
    </source>
</evidence>
<keyword evidence="7" id="KW-0675">Receptor</keyword>
<proteinExistence type="predicted"/>
<keyword evidence="8" id="KW-0325">Glycoprotein</keyword>
<dbReference type="PANTHER" id="PTHR10225">
    <property type="entry name" value="HYALURONAN RECEPTOR"/>
    <property type="match status" value="1"/>
</dbReference>
<protein>
    <recommendedName>
        <fullName evidence="10">Link domain-containing protein</fullName>
    </recommendedName>
</protein>
<dbReference type="GO" id="GO:0005886">
    <property type="term" value="C:plasma membrane"/>
    <property type="evidence" value="ECO:0007669"/>
    <property type="project" value="TreeGrafter"/>
</dbReference>
<keyword evidence="6" id="KW-1015">Disulfide bond</keyword>
<dbReference type="PANTHER" id="PTHR10225:SF5">
    <property type="entry name" value="C-TYPE LECTIN DOMAIN-CONTAINING PROTEIN"/>
    <property type="match status" value="1"/>
</dbReference>
<evidence type="ECO:0000259" key="10">
    <source>
        <dbReference type="PROSITE" id="PS50963"/>
    </source>
</evidence>